<evidence type="ECO:0000313" key="3">
    <source>
        <dbReference type="Proteomes" id="UP000199300"/>
    </source>
</evidence>
<accession>A0A1H8SKL5</accession>
<keyword evidence="1" id="KW-1133">Transmembrane helix</keyword>
<dbReference type="Proteomes" id="UP000199300">
    <property type="component" value="Unassembled WGS sequence"/>
</dbReference>
<dbReference type="EMBL" id="FODJ01000013">
    <property type="protein sequence ID" value="SEO79115.1"/>
    <property type="molecule type" value="Genomic_DNA"/>
</dbReference>
<reference evidence="2 3" key="1">
    <citation type="submission" date="2016-10" db="EMBL/GenBank/DDBJ databases">
        <authorList>
            <person name="de Groot N.N."/>
        </authorList>
    </citation>
    <scope>NUCLEOTIDE SEQUENCE [LARGE SCALE GENOMIC DNA]</scope>
    <source>
        <strain evidence="2 3">CGMCC 1.10434</strain>
    </source>
</reference>
<proteinExistence type="predicted"/>
<gene>
    <name evidence="2" type="ORF">SAMN04488134_11316</name>
</gene>
<dbReference type="OrthoDB" id="8233337at2"/>
<feature type="transmembrane region" description="Helical" evidence="1">
    <location>
        <begin position="7"/>
        <end position="27"/>
    </location>
</feature>
<evidence type="ECO:0000313" key="2">
    <source>
        <dbReference type="EMBL" id="SEO79115.1"/>
    </source>
</evidence>
<keyword evidence="3" id="KW-1185">Reference proteome</keyword>
<keyword evidence="1" id="KW-0812">Transmembrane</keyword>
<name>A0A1H8SKL5_9BACI</name>
<dbReference type="RefSeq" id="WP_091499833.1">
    <property type="nucleotide sequence ID" value="NZ_FODJ01000013.1"/>
</dbReference>
<dbReference type="InterPro" id="IPR036514">
    <property type="entry name" value="SGNH_hydro_sf"/>
</dbReference>
<protein>
    <submittedName>
        <fullName evidence="2">Uncharacterized protein</fullName>
    </submittedName>
</protein>
<dbReference type="SUPFAM" id="SSF52266">
    <property type="entry name" value="SGNH hydrolase"/>
    <property type="match status" value="1"/>
</dbReference>
<keyword evidence="1" id="KW-0472">Membrane</keyword>
<dbReference type="Gene3D" id="3.40.50.1110">
    <property type="entry name" value="SGNH hydrolase"/>
    <property type="match status" value="1"/>
</dbReference>
<dbReference type="STRING" id="872970.SAMN04488134_11316"/>
<sequence>MKAKSLFVALLSTIIFGVFIVIGFFYYQGKLADINDQAQVTYANYTNERKERQQRLVEMDLYGKINEGETVNYLVLGDHIGYQDVNSGERWSDLVEQSLREAFDVRMQGDYISFDTNDVLGRIVELNDLVEDASYDLVFLVLSDADRDIINSFHQYELQLETLLDKIISHNDKAEIVTIFEGDIEQEGMSEVEDVVIKMADHYGFKFLSATDKQEHAEEDYLTFEQAEVKLTEDGHMYYAEQISSYLIEQAEGEKEIQYVNHDPLFAGSNYDQVVYSNEPTRITGFEKEEGFFIAQSAGDSLIFQFEGELLAVHFFNQGGLIEVYLDGEFLQQLHLSSINRGNRYLTLLNDLPAKQYTVQFIVREMDGPIKIGGLVTK</sequence>
<organism evidence="2 3">
    <name type="scientific">Amphibacillus marinus</name>
    <dbReference type="NCBI Taxonomy" id="872970"/>
    <lineage>
        <taxon>Bacteria</taxon>
        <taxon>Bacillati</taxon>
        <taxon>Bacillota</taxon>
        <taxon>Bacilli</taxon>
        <taxon>Bacillales</taxon>
        <taxon>Bacillaceae</taxon>
        <taxon>Amphibacillus</taxon>
    </lineage>
</organism>
<evidence type="ECO:0000256" key="1">
    <source>
        <dbReference type="SAM" id="Phobius"/>
    </source>
</evidence>
<dbReference type="AlphaFoldDB" id="A0A1H8SKL5"/>
<dbReference type="Gene3D" id="2.60.120.260">
    <property type="entry name" value="Galactose-binding domain-like"/>
    <property type="match status" value="1"/>
</dbReference>